<dbReference type="KEGG" id="vg:9926668"/>
<evidence type="ECO:0000313" key="1">
    <source>
        <dbReference type="EMBL" id="ADG60134.1"/>
    </source>
</evidence>
<organism evidence="1 2">
    <name type="scientific">Acinetobacter phage Acj9</name>
    <dbReference type="NCBI Taxonomy" id="760939"/>
    <lineage>
        <taxon>Viruses</taxon>
        <taxon>Duplodnaviria</taxon>
        <taxon>Heunggongvirae</taxon>
        <taxon>Uroviricota</taxon>
        <taxon>Caudoviricetes</taxon>
        <taxon>Pantevenvirales</taxon>
        <taxon>Straboviridae</taxon>
        <taxon>Twarogvirinae</taxon>
        <taxon>Acajnonavirus</taxon>
        <taxon>Acajnonavirus acj9</taxon>
    </lineage>
</organism>
<accession>E5EQ18</accession>
<evidence type="ECO:0000313" key="2">
    <source>
        <dbReference type="Proteomes" id="UP000008731"/>
    </source>
</evidence>
<reference evidence="1 2" key="1">
    <citation type="journal article" date="2010" name="Virol. J.">
        <title>Genomes of the T4-related bacteriophages as windows on microbial genome evolution.</title>
        <authorList>
            <person name="Petrov V.M."/>
            <person name="Ratnayaka S."/>
            <person name="Nolan J.M."/>
            <person name="Miller E.S."/>
            <person name="Karam J.D."/>
        </authorList>
    </citation>
    <scope>NUCLEOTIDE SEQUENCE [LARGE SCALE GENOMIC DNA]</scope>
</reference>
<protein>
    <submittedName>
        <fullName evidence="1">Uncharacterized protein</fullName>
    </submittedName>
</protein>
<gene>
    <name evidence="1" type="ORF">Acj9p234</name>
</gene>
<sequence length="99" mass="11682">MIVYRLMCKEEADGICENFPLSWNSKFKWFTDNIHFLERVADGKFNNSHSTKKYTHLAKYLVKFPDYLQRVSTHELMLNRHAAPKAQFQLISLMEAQNG</sequence>
<keyword evidence="2" id="KW-1185">Reference proteome</keyword>
<dbReference type="EMBL" id="HM004124">
    <property type="protein sequence ID" value="ADG60134.1"/>
    <property type="molecule type" value="Genomic_DNA"/>
</dbReference>
<dbReference type="GeneID" id="9926668"/>
<dbReference type="RefSeq" id="YP_004010371.1">
    <property type="nucleotide sequence ID" value="NC_014663.1"/>
</dbReference>
<name>E5EQ18_9CAUD</name>
<proteinExistence type="predicted"/>
<dbReference type="OrthoDB" id="27434at10239"/>
<dbReference type="Proteomes" id="UP000008731">
    <property type="component" value="Segment"/>
</dbReference>